<dbReference type="Proteomes" id="UP000225433">
    <property type="component" value="Unassembled WGS sequence"/>
</dbReference>
<organism evidence="3 5">
    <name type="scientific">Xenorhabdus hominickii</name>
    <dbReference type="NCBI Taxonomy" id="351679"/>
    <lineage>
        <taxon>Bacteria</taxon>
        <taxon>Pseudomonadati</taxon>
        <taxon>Pseudomonadota</taxon>
        <taxon>Gammaproteobacteria</taxon>
        <taxon>Enterobacterales</taxon>
        <taxon>Morganellaceae</taxon>
        <taxon>Xenorhabdus</taxon>
    </lineage>
</organism>
<reference evidence="3 5" key="2">
    <citation type="journal article" date="2017" name="Nat. Microbiol.">
        <title>Natural product diversity associated with the nematode symbionts Photorhabdus and Xenorhabdus.</title>
        <authorList>
            <person name="Tobias N.J."/>
            <person name="Wolff H."/>
            <person name="Djahanschiri B."/>
            <person name="Grundmann F."/>
            <person name="Kronenwerth M."/>
            <person name="Shi Y.M."/>
            <person name="Simonyi S."/>
            <person name="Grun P."/>
            <person name="Shapiro-Ilan D."/>
            <person name="Pidot S.J."/>
            <person name="Stinear T.P."/>
            <person name="Ebersberger I."/>
            <person name="Bode H.B."/>
        </authorList>
    </citation>
    <scope>NUCLEOTIDE SEQUENCE [LARGE SCALE GENOMIC DNA]</scope>
    <source>
        <strain evidence="3 5">DSM 17903</strain>
    </source>
</reference>
<gene>
    <name evidence="2" type="ORF">A9255_02325</name>
    <name evidence="3" type="ORF">Xhom_02642</name>
</gene>
<feature type="signal peptide" evidence="1">
    <location>
        <begin position="1"/>
        <end position="18"/>
    </location>
</feature>
<reference evidence="2 4" key="1">
    <citation type="submission" date="2016-06" db="EMBL/GenBank/DDBJ databases">
        <title>Bacterial characters and pathogenicity of Xenorhabdus hominickii from an entomopathogenic nematode, Steinernema monticolum.</title>
        <authorList>
            <person name="Park Y."/>
            <person name="Kim Y."/>
        </authorList>
    </citation>
    <scope>NUCLEOTIDE SEQUENCE [LARGE SCALE GENOMIC DNA]</scope>
    <source>
        <strain evidence="2 4">ANU1</strain>
    </source>
</reference>
<evidence type="ECO:0000313" key="5">
    <source>
        <dbReference type="Proteomes" id="UP000225433"/>
    </source>
</evidence>
<dbReference type="Proteomes" id="UP000094600">
    <property type="component" value="Chromosome"/>
</dbReference>
<sequence>MKKIVVFVILIFSNITFASENEDLDYCATIESWAASKVISSVITKNQELDQYQATSSFISRHKLVKEGKPITLTEWGQLYIQTIEISIPYINNQKKSVTLIASSIISTQECSLTEPAYFDITSEHG</sequence>
<dbReference type="EMBL" id="CP016176">
    <property type="protein sequence ID" value="AOM39535.1"/>
    <property type="molecule type" value="Genomic_DNA"/>
</dbReference>
<keyword evidence="4" id="KW-1185">Reference proteome</keyword>
<accession>A0A2G0Q671</accession>
<evidence type="ECO:0000256" key="1">
    <source>
        <dbReference type="SAM" id="SignalP"/>
    </source>
</evidence>
<evidence type="ECO:0000313" key="3">
    <source>
        <dbReference type="EMBL" id="PHM54691.1"/>
    </source>
</evidence>
<dbReference type="RefSeq" id="WP_069315296.1">
    <property type="nucleotide sequence ID" value="NZ_CAWNQJ010000068.1"/>
</dbReference>
<evidence type="ECO:0000313" key="2">
    <source>
        <dbReference type="EMBL" id="AOM39535.1"/>
    </source>
</evidence>
<keyword evidence="1" id="KW-0732">Signal</keyword>
<dbReference type="AlphaFoldDB" id="A0A2G0Q671"/>
<dbReference type="KEGG" id="xho:A9255_02325"/>
<dbReference type="OrthoDB" id="6445212at2"/>
<name>A0A2G0Q671_XENHO</name>
<protein>
    <submittedName>
        <fullName evidence="3">Uncharacterized protein</fullName>
    </submittedName>
</protein>
<proteinExistence type="predicted"/>
<feature type="chain" id="PRO_5013625689" evidence="1">
    <location>
        <begin position="19"/>
        <end position="126"/>
    </location>
</feature>
<dbReference type="EMBL" id="NJAI01000004">
    <property type="protein sequence ID" value="PHM54691.1"/>
    <property type="molecule type" value="Genomic_DNA"/>
</dbReference>
<evidence type="ECO:0000313" key="4">
    <source>
        <dbReference type="Proteomes" id="UP000094600"/>
    </source>
</evidence>